<gene>
    <name evidence="3" type="ORF">GOHSU_02_00260</name>
</gene>
<dbReference type="AlphaFoldDB" id="L7L780"/>
<evidence type="ECO:0000313" key="4">
    <source>
        <dbReference type="Proteomes" id="UP000053405"/>
    </source>
</evidence>
<keyword evidence="2" id="KW-0812">Transmembrane</keyword>
<dbReference type="STRING" id="1121927.GOHSU_02_00260"/>
<dbReference type="Proteomes" id="UP000053405">
    <property type="component" value="Unassembled WGS sequence"/>
</dbReference>
<dbReference type="eggNOG" id="ENOG50343II">
    <property type="taxonomic scope" value="Bacteria"/>
</dbReference>
<feature type="transmembrane region" description="Helical" evidence="2">
    <location>
        <begin position="24"/>
        <end position="44"/>
    </location>
</feature>
<organism evidence="3 4">
    <name type="scientific">Gordonia hirsuta DSM 44140 = NBRC 16056</name>
    <dbReference type="NCBI Taxonomy" id="1121927"/>
    <lineage>
        <taxon>Bacteria</taxon>
        <taxon>Bacillati</taxon>
        <taxon>Actinomycetota</taxon>
        <taxon>Actinomycetes</taxon>
        <taxon>Mycobacteriales</taxon>
        <taxon>Gordoniaceae</taxon>
        <taxon>Gordonia</taxon>
    </lineage>
</organism>
<protein>
    <recommendedName>
        <fullName evidence="5">Transmembrane protein</fullName>
    </recommendedName>
</protein>
<dbReference type="RefSeq" id="WP_005935096.1">
    <property type="nucleotide sequence ID" value="NZ_ATVK01000040.1"/>
</dbReference>
<proteinExistence type="predicted"/>
<keyword evidence="2" id="KW-1133">Transmembrane helix</keyword>
<name>L7L780_9ACTN</name>
<feature type="compositionally biased region" description="Low complexity" evidence="1">
    <location>
        <begin position="250"/>
        <end position="263"/>
    </location>
</feature>
<feature type="region of interest" description="Disordered" evidence="1">
    <location>
        <begin position="182"/>
        <end position="331"/>
    </location>
</feature>
<evidence type="ECO:0000256" key="2">
    <source>
        <dbReference type="SAM" id="Phobius"/>
    </source>
</evidence>
<evidence type="ECO:0000313" key="3">
    <source>
        <dbReference type="EMBL" id="GAC55883.1"/>
    </source>
</evidence>
<keyword evidence="4" id="KW-1185">Reference proteome</keyword>
<feature type="compositionally biased region" description="Low complexity" evidence="1">
    <location>
        <begin position="99"/>
        <end position="111"/>
    </location>
</feature>
<keyword evidence="2" id="KW-0472">Membrane</keyword>
<feature type="region of interest" description="Disordered" evidence="1">
    <location>
        <begin position="58"/>
        <end position="144"/>
    </location>
</feature>
<evidence type="ECO:0000256" key="1">
    <source>
        <dbReference type="SAM" id="MobiDB-lite"/>
    </source>
</evidence>
<reference evidence="3 4" key="1">
    <citation type="submission" date="2012-12" db="EMBL/GenBank/DDBJ databases">
        <title>Whole genome shotgun sequence of Gordonia hirsuta NBRC 16056.</title>
        <authorList>
            <person name="Isaki-Nakamura S."/>
            <person name="Hosoyama A."/>
            <person name="Tsuchikane K."/>
            <person name="Katsumata H."/>
            <person name="Baba S."/>
            <person name="Yamazaki S."/>
            <person name="Fujita N."/>
        </authorList>
    </citation>
    <scope>NUCLEOTIDE SEQUENCE [LARGE SCALE GENOMIC DNA]</scope>
    <source>
        <strain evidence="3 4">NBRC 16056</strain>
    </source>
</reference>
<dbReference type="EMBL" id="BANT01000002">
    <property type="protein sequence ID" value="GAC55883.1"/>
    <property type="molecule type" value="Genomic_DNA"/>
</dbReference>
<accession>L7L780</accession>
<sequence length="346" mass="35038">MLTLALATTLIGFALLVIALITSSFWLAVACVIVCVVGLGMLLVDTLRAGRRGEAGIDDPPLFTIRDQAPASRPEPLLSDPDTSAQAPAGPDASRPDDAAIPDGAAGAEPGSGQFAGRAPEFPEAGGVESPGHDQTDTSVSGLGGLVDTSAVTAADVPMVTGDASDYIKSITGSFPVQAPTSGAWPVSAPPVPGPEAEAAEQTAAPSWDRGPDTGPIRASSPYVGRRRRSADEQAALSEEAAADRPIAGEEPVAAPVDVPPAESQNARAQDVGAQDTGAQDVGAHDTGTQNVAGPGEDVATPEMRGAQRRGRITAPKPASELDSDSIVVHDHTGPLPKIAIVNPDE</sequence>
<feature type="compositionally biased region" description="Low complexity" evidence="1">
    <location>
        <begin position="195"/>
        <end position="205"/>
    </location>
</feature>
<comment type="caution">
    <text evidence="3">The sequence shown here is derived from an EMBL/GenBank/DDBJ whole genome shotgun (WGS) entry which is preliminary data.</text>
</comment>
<evidence type="ECO:0008006" key="5">
    <source>
        <dbReference type="Google" id="ProtNLM"/>
    </source>
</evidence>
<dbReference type="OrthoDB" id="4380815at2"/>